<dbReference type="CDD" id="cd00071">
    <property type="entry name" value="GMPK"/>
    <property type="match status" value="1"/>
</dbReference>
<comment type="subcellular location">
    <subcellularLocation>
        <location evidence="11">Cytoplasm</location>
    </subcellularLocation>
</comment>
<evidence type="ECO:0000313" key="14">
    <source>
        <dbReference type="Proteomes" id="UP001243623"/>
    </source>
</evidence>
<dbReference type="EMBL" id="CP120678">
    <property type="protein sequence ID" value="WIW71966.1"/>
    <property type="molecule type" value="Genomic_DNA"/>
</dbReference>
<evidence type="ECO:0000256" key="3">
    <source>
        <dbReference type="ARBA" id="ARBA00012961"/>
    </source>
</evidence>
<keyword evidence="7 11" id="KW-0418">Kinase</keyword>
<evidence type="ECO:0000256" key="1">
    <source>
        <dbReference type="ARBA" id="ARBA00003531"/>
    </source>
</evidence>
<comment type="catalytic activity">
    <reaction evidence="10 11">
        <text>GMP + ATP = GDP + ADP</text>
        <dbReference type="Rhea" id="RHEA:20780"/>
        <dbReference type="ChEBI" id="CHEBI:30616"/>
        <dbReference type="ChEBI" id="CHEBI:58115"/>
        <dbReference type="ChEBI" id="CHEBI:58189"/>
        <dbReference type="ChEBI" id="CHEBI:456216"/>
        <dbReference type="EC" id="2.7.4.8"/>
    </reaction>
</comment>
<dbReference type="FunFam" id="3.30.63.10:FF:000002">
    <property type="entry name" value="Guanylate kinase 1"/>
    <property type="match status" value="1"/>
</dbReference>
<accession>A0A9Y2AKP8</accession>
<keyword evidence="6 11" id="KW-0547">Nucleotide-binding</keyword>
<dbReference type="Proteomes" id="UP001243623">
    <property type="component" value="Chromosome"/>
</dbReference>
<comment type="function">
    <text evidence="1 11">Essential for recycling GMP and indirectly, cGMP.</text>
</comment>
<comment type="similarity">
    <text evidence="2 11">Belongs to the guanylate kinase family.</text>
</comment>
<evidence type="ECO:0000313" key="13">
    <source>
        <dbReference type="EMBL" id="WIW71966.1"/>
    </source>
</evidence>
<reference evidence="13" key="1">
    <citation type="submission" date="2023-03" db="EMBL/GenBank/DDBJ databases">
        <title>Selenobaculum gbiensis gen. nov. sp. nov., a new bacterium isolated from the gut microbiota of IBD patient.</title>
        <authorList>
            <person name="Yeo S."/>
            <person name="Park H."/>
            <person name="Huh C.S."/>
        </authorList>
    </citation>
    <scope>NUCLEOTIDE SEQUENCE</scope>
    <source>
        <strain evidence="13">ICN-92133</strain>
    </source>
</reference>
<dbReference type="PROSITE" id="PS50052">
    <property type="entry name" value="GUANYLATE_KINASE_2"/>
    <property type="match status" value="1"/>
</dbReference>
<dbReference type="InterPro" id="IPR008144">
    <property type="entry name" value="Guanylate_kin-like_dom"/>
</dbReference>
<gene>
    <name evidence="11 13" type="primary">gmk</name>
    <name evidence="13" type="ORF">P3F81_06475</name>
</gene>
<dbReference type="GO" id="GO:0004385">
    <property type="term" value="F:GMP kinase activity"/>
    <property type="evidence" value="ECO:0007669"/>
    <property type="project" value="UniProtKB-UniRule"/>
</dbReference>
<evidence type="ECO:0000256" key="5">
    <source>
        <dbReference type="ARBA" id="ARBA00022679"/>
    </source>
</evidence>
<evidence type="ECO:0000256" key="9">
    <source>
        <dbReference type="ARBA" id="ARBA00030128"/>
    </source>
</evidence>
<sequence length="204" mass="23246">MEKLLLVLSGPSGTGKGTICKEILNKNKEIRCSISATTRSPRLGEINGVNYWFTSKKDFCEMIENDELLEWAEVYDNYYGTPIKKLQDMLKDNDVILEIDIQGALQIKKKFPNAVLIYILPPSIEELIKRLHDRGTDSLEVIEKRLSLAREEIAKAACYDYVVVNDKIELAVKKIMAIVIAERCNVIRNKILIRNISESRGESK</sequence>
<organism evidence="13 14">
    <name type="scientific">Selenobaculum gibii</name>
    <dbReference type="NCBI Taxonomy" id="3054208"/>
    <lineage>
        <taxon>Bacteria</taxon>
        <taxon>Bacillati</taxon>
        <taxon>Bacillota</taxon>
        <taxon>Negativicutes</taxon>
        <taxon>Selenomonadales</taxon>
        <taxon>Selenomonadaceae</taxon>
        <taxon>Selenobaculum</taxon>
    </lineage>
</organism>
<dbReference type="EC" id="2.7.4.8" evidence="3 11"/>
<evidence type="ECO:0000259" key="12">
    <source>
        <dbReference type="PROSITE" id="PS50052"/>
    </source>
</evidence>
<keyword evidence="8 11" id="KW-0067">ATP-binding</keyword>
<dbReference type="KEGG" id="sgbi:P3F81_06475"/>
<evidence type="ECO:0000256" key="8">
    <source>
        <dbReference type="ARBA" id="ARBA00022840"/>
    </source>
</evidence>
<evidence type="ECO:0000256" key="10">
    <source>
        <dbReference type="ARBA" id="ARBA00048594"/>
    </source>
</evidence>
<dbReference type="PROSITE" id="PS00856">
    <property type="entry name" value="GUANYLATE_KINASE_1"/>
    <property type="match status" value="1"/>
</dbReference>
<dbReference type="InterPro" id="IPR008145">
    <property type="entry name" value="GK/Ca_channel_bsu"/>
</dbReference>
<evidence type="ECO:0000256" key="2">
    <source>
        <dbReference type="ARBA" id="ARBA00005790"/>
    </source>
</evidence>
<dbReference type="SMART" id="SM00072">
    <property type="entry name" value="GuKc"/>
    <property type="match status" value="1"/>
</dbReference>
<dbReference type="GO" id="GO:0005829">
    <property type="term" value="C:cytosol"/>
    <property type="evidence" value="ECO:0007669"/>
    <property type="project" value="TreeGrafter"/>
</dbReference>
<name>A0A9Y2AKP8_9FIRM</name>
<dbReference type="GO" id="GO:0005524">
    <property type="term" value="F:ATP binding"/>
    <property type="evidence" value="ECO:0007669"/>
    <property type="project" value="UniProtKB-UniRule"/>
</dbReference>
<dbReference type="InterPro" id="IPR027417">
    <property type="entry name" value="P-loop_NTPase"/>
</dbReference>
<feature type="binding site" evidence="11">
    <location>
        <begin position="10"/>
        <end position="17"/>
    </location>
    <ligand>
        <name>ATP</name>
        <dbReference type="ChEBI" id="CHEBI:30616"/>
    </ligand>
</feature>
<dbReference type="HAMAP" id="MF_00328">
    <property type="entry name" value="Guanylate_kinase"/>
    <property type="match status" value="1"/>
</dbReference>
<evidence type="ECO:0000256" key="7">
    <source>
        <dbReference type="ARBA" id="ARBA00022777"/>
    </source>
</evidence>
<proteinExistence type="inferred from homology"/>
<dbReference type="NCBIfam" id="TIGR03263">
    <property type="entry name" value="guanyl_kin"/>
    <property type="match status" value="1"/>
</dbReference>
<dbReference type="PANTHER" id="PTHR23117">
    <property type="entry name" value="GUANYLATE KINASE-RELATED"/>
    <property type="match status" value="1"/>
</dbReference>
<dbReference type="RefSeq" id="WP_147669236.1">
    <property type="nucleotide sequence ID" value="NZ_CP120678.1"/>
</dbReference>
<evidence type="ECO:0000256" key="6">
    <source>
        <dbReference type="ARBA" id="ARBA00022741"/>
    </source>
</evidence>
<keyword evidence="5 11" id="KW-0808">Transferase</keyword>
<protein>
    <recommendedName>
        <fullName evidence="4 11">Guanylate kinase</fullName>
        <ecNumber evidence="3 11">2.7.4.8</ecNumber>
    </recommendedName>
    <alternativeName>
        <fullName evidence="9 11">GMP kinase</fullName>
    </alternativeName>
</protein>
<dbReference type="Gene3D" id="3.30.63.10">
    <property type="entry name" value="Guanylate Kinase phosphate binding domain"/>
    <property type="match status" value="1"/>
</dbReference>
<dbReference type="InterPro" id="IPR017665">
    <property type="entry name" value="Guanylate_kinase"/>
</dbReference>
<keyword evidence="11" id="KW-0963">Cytoplasm</keyword>
<dbReference type="Pfam" id="PF00625">
    <property type="entry name" value="Guanylate_kin"/>
    <property type="match status" value="1"/>
</dbReference>
<keyword evidence="14" id="KW-1185">Reference proteome</keyword>
<dbReference type="Gene3D" id="3.40.50.300">
    <property type="entry name" value="P-loop containing nucleotide triphosphate hydrolases"/>
    <property type="match status" value="1"/>
</dbReference>
<dbReference type="InterPro" id="IPR020590">
    <property type="entry name" value="Guanylate_kinase_CS"/>
</dbReference>
<evidence type="ECO:0000256" key="11">
    <source>
        <dbReference type="HAMAP-Rule" id="MF_00328"/>
    </source>
</evidence>
<evidence type="ECO:0000256" key="4">
    <source>
        <dbReference type="ARBA" id="ARBA00016296"/>
    </source>
</evidence>
<dbReference type="SUPFAM" id="SSF52540">
    <property type="entry name" value="P-loop containing nucleoside triphosphate hydrolases"/>
    <property type="match status" value="1"/>
</dbReference>
<feature type="domain" description="Guanylate kinase-like" evidence="12">
    <location>
        <begin position="3"/>
        <end position="180"/>
    </location>
</feature>
<dbReference type="PANTHER" id="PTHR23117:SF13">
    <property type="entry name" value="GUANYLATE KINASE"/>
    <property type="match status" value="1"/>
</dbReference>
<dbReference type="AlphaFoldDB" id="A0A9Y2AKP8"/>